<dbReference type="AlphaFoldDB" id="A0A2W5ZE18"/>
<evidence type="ECO:0000256" key="2">
    <source>
        <dbReference type="ARBA" id="ARBA00022748"/>
    </source>
</evidence>
<dbReference type="EMBL" id="QHBU01000028">
    <property type="protein sequence ID" value="PZR83682.1"/>
    <property type="molecule type" value="Genomic_DNA"/>
</dbReference>
<dbReference type="Proteomes" id="UP000248724">
    <property type="component" value="Unassembled WGS sequence"/>
</dbReference>
<dbReference type="PROSITE" id="PS00194">
    <property type="entry name" value="THIOREDOXIN_1"/>
    <property type="match status" value="1"/>
</dbReference>
<reference evidence="7 8" key="1">
    <citation type="journal article" date="2017" name="Nature">
        <title>Atmospheric trace gases support primary production in Antarctic desert surface soil.</title>
        <authorList>
            <person name="Ji M."/>
            <person name="Greening C."/>
            <person name="Vanwonterghem I."/>
            <person name="Carere C.R."/>
            <person name="Bay S.K."/>
            <person name="Steen J.A."/>
            <person name="Montgomery K."/>
            <person name="Lines T."/>
            <person name="Beardall J."/>
            <person name="van Dorst J."/>
            <person name="Snape I."/>
            <person name="Stott M.B."/>
            <person name="Hugenholtz P."/>
            <person name="Ferrari B.C."/>
        </authorList>
    </citation>
    <scope>NUCLEOTIDE SEQUENCE [LARGE SCALE GENOMIC DNA]</scope>
    <source>
        <strain evidence="7">RRmetagenome_bin12</strain>
    </source>
</reference>
<evidence type="ECO:0000313" key="8">
    <source>
        <dbReference type="Proteomes" id="UP000248724"/>
    </source>
</evidence>
<dbReference type="InterPro" id="IPR050553">
    <property type="entry name" value="Thioredoxin_ResA/DsbE_sf"/>
</dbReference>
<dbReference type="PROSITE" id="PS51352">
    <property type="entry name" value="THIOREDOXIN_2"/>
    <property type="match status" value="1"/>
</dbReference>
<dbReference type="Pfam" id="PF00578">
    <property type="entry name" value="AhpC-TSA"/>
    <property type="match status" value="1"/>
</dbReference>
<dbReference type="PANTHER" id="PTHR42852:SF6">
    <property type="entry name" value="THIOL:DISULFIDE INTERCHANGE PROTEIN DSBE"/>
    <property type="match status" value="1"/>
</dbReference>
<dbReference type="InterPro" id="IPR013766">
    <property type="entry name" value="Thioredoxin_domain"/>
</dbReference>
<dbReference type="InterPro" id="IPR036249">
    <property type="entry name" value="Thioredoxin-like_sf"/>
</dbReference>
<dbReference type="InterPro" id="IPR000866">
    <property type="entry name" value="AhpC/TSA"/>
</dbReference>
<evidence type="ECO:0000256" key="5">
    <source>
        <dbReference type="ARBA" id="ARBA00023284"/>
    </source>
</evidence>
<keyword evidence="3" id="KW-0735">Signal-anchor</keyword>
<feature type="domain" description="Thioredoxin" evidence="6">
    <location>
        <begin position="117"/>
        <end position="253"/>
    </location>
</feature>
<name>A0A2W5ZE18_9BACT</name>
<keyword evidence="3" id="KW-0812">Transmembrane</keyword>
<evidence type="ECO:0000313" key="7">
    <source>
        <dbReference type="EMBL" id="PZR83682.1"/>
    </source>
</evidence>
<dbReference type="SUPFAM" id="SSF52833">
    <property type="entry name" value="Thioredoxin-like"/>
    <property type="match status" value="1"/>
</dbReference>
<dbReference type="GO" id="GO:0016209">
    <property type="term" value="F:antioxidant activity"/>
    <property type="evidence" value="ECO:0007669"/>
    <property type="project" value="InterPro"/>
</dbReference>
<evidence type="ECO:0000256" key="4">
    <source>
        <dbReference type="ARBA" id="ARBA00023157"/>
    </source>
</evidence>
<comment type="subcellular location">
    <subcellularLocation>
        <location evidence="1">Cell envelope</location>
    </subcellularLocation>
</comment>
<protein>
    <recommendedName>
        <fullName evidence="6">Thioredoxin domain-containing protein</fullName>
    </recommendedName>
</protein>
<accession>A0A2W5ZE18</accession>
<dbReference type="GO" id="GO:0016491">
    <property type="term" value="F:oxidoreductase activity"/>
    <property type="evidence" value="ECO:0007669"/>
    <property type="project" value="InterPro"/>
</dbReference>
<evidence type="ECO:0000256" key="1">
    <source>
        <dbReference type="ARBA" id="ARBA00004196"/>
    </source>
</evidence>
<dbReference type="GO" id="GO:0030313">
    <property type="term" value="C:cell envelope"/>
    <property type="evidence" value="ECO:0007669"/>
    <property type="project" value="UniProtKB-SubCell"/>
</dbReference>
<keyword evidence="2" id="KW-0201">Cytochrome c-type biogenesis</keyword>
<dbReference type="GO" id="GO:0017004">
    <property type="term" value="P:cytochrome complex assembly"/>
    <property type="evidence" value="ECO:0007669"/>
    <property type="project" value="UniProtKB-KW"/>
</dbReference>
<dbReference type="PANTHER" id="PTHR42852">
    <property type="entry name" value="THIOL:DISULFIDE INTERCHANGE PROTEIN DSBE"/>
    <property type="match status" value="1"/>
</dbReference>
<dbReference type="Gene3D" id="3.40.30.10">
    <property type="entry name" value="Glutaredoxin"/>
    <property type="match status" value="1"/>
</dbReference>
<evidence type="ECO:0000259" key="6">
    <source>
        <dbReference type="PROSITE" id="PS51352"/>
    </source>
</evidence>
<sequence length="256" mass="26534">MFPLSSSLSPGSSRSALLGAPCSVSAMAVASCRWVEHPTIVSMYPRIPSPVAIPGTASRAASVVPCAPSSRALPMPMPMPKNPCRVAALGATALIAALLVSGCSLQPDVSTRVQADARTAQPAPALSGSSLSGGHVDLTALRGHPVVVDFWASWCGPCRQEQAELNSLVTRYSARGVHFIGVDIRDDSANARAYVQEFHITYPSVFDPASDDAAAFNVDAPPTTVVIDAAGTIRLRELGTLVDVPTTLDSLLGSSS</sequence>
<comment type="caution">
    <text evidence="7">The sequence shown here is derived from an EMBL/GenBank/DDBJ whole genome shotgun (WGS) entry which is preliminary data.</text>
</comment>
<dbReference type="InterPro" id="IPR017937">
    <property type="entry name" value="Thioredoxin_CS"/>
</dbReference>
<dbReference type="CDD" id="cd02966">
    <property type="entry name" value="TlpA_like_family"/>
    <property type="match status" value="1"/>
</dbReference>
<evidence type="ECO:0000256" key="3">
    <source>
        <dbReference type="ARBA" id="ARBA00022968"/>
    </source>
</evidence>
<keyword evidence="4" id="KW-1015">Disulfide bond</keyword>
<proteinExistence type="predicted"/>
<gene>
    <name evidence="7" type="ORF">DLM65_01410</name>
</gene>
<keyword evidence="5" id="KW-0676">Redox-active center</keyword>
<organism evidence="7 8">
    <name type="scientific">Candidatus Aeolococcus gillhamiae</name>
    <dbReference type="NCBI Taxonomy" id="3127015"/>
    <lineage>
        <taxon>Bacteria</taxon>
        <taxon>Bacillati</taxon>
        <taxon>Candidatus Dormiibacterota</taxon>
        <taxon>Candidatus Dormibacteria</taxon>
        <taxon>Candidatus Aeolococcales</taxon>
        <taxon>Candidatus Aeolococcaceae</taxon>
        <taxon>Candidatus Aeolococcus</taxon>
    </lineage>
</organism>